<reference evidence="1" key="1">
    <citation type="journal article" date="2014" name="Front. Microbiol.">
        <title>High frequency of phylogenetically diverse reductive dehalogenase-homologous genes in deep subseafloor sedimentary metagenomes.</title>
        <authorList>
            <person name="Kawai M."/>
            <person name="Futagami T."/>
            <person name="Toyoda A."/>
            <person name="Takaki Y."/>
            <person name="Nishi S."/>
            <person name="Hori S."/>
            <person name="Arai W."/>
            <person name="Tsubouchi T."/>
            <person name="Morono Y."/>
            <person name="Uchiyama I."/>
            <person name="Ito T."/>
            <person name="Fujiyama A."/>
            <person name="Inagaki F."/>
            <person name="Takami H."/>
        </authorList>
    </citation>
    <scope>NUCLEOTIDE SEQUENCE</scope>
    <source>
        <strain evidence="1">Expedition CK06-06</strain>
    </source>
</reference>
<name>X1E1L0_9ZZZZ</name>
<evidence type="ECO:0000313" key="1">
    <source>
        <dbReference type="EMBL" id="GAH26427.1"/>
    </source>
</evidence>
<sequence>MANTYEMQLHSLLTLVHHEARLAYWKNEKHCGSDFDPQSGCVDCQHFRSCEIMHSIDAGLTNLDQMGGD</sequence>
<organism evidence="1">
    <name type="scientific">marine sediment metagenome</name>
    <dbReference type="NCBI Taxonomy" id="412755"/>
    <lineage>
        <taxon>unclassified sequences</taxon>
        <taxon>metagenomes</taxon>
        <taxon>ecological metagenomes</taxon>
    </lineage>
</organism>
<gene>
    <name evidence="1" type="ORF">S03H2_00378</name>
</gene>
<proteinExistence type="predicted"/>
<dbReference type="AlphaFoldDB" id="X1E1L0"/>
<protein>
    <submittedName>
        <fullName evidence="1">Uncharacterized protein</fullName>
    </submittedName>
</protein>
<accession>X1E1L0</accession>
<comment type="caution">
    <text evidence="1">The sequence shown here is derived from an EMBL/GenBank/DDBJ whole genome shotgun (WGS) entry which is preliminary data.</text>
</comment>
<dbReference type="EMBL" id="BARU01000062">
    <property type="protein sequence ID" value="GAH26427.1"/>
    <property type="molecule type" value="Genomic_DNA"/>
</dbReference>